<reference evidence="4 5" key="1">
    <citation type="submission" date="2019-03" db="EMBL/GenBank/DDBJ databases">
        <title>Genomic Encyclopedia of Type Strains, Phase IV (KMG-IV): sequencing the most valuable type-strain genomes for metagenomic binning, comparative biology and taxonomic classification.</title>
        <authorList>
            <person name="Goeker M."/>
        </authorList>
    </citation>
    <scope>NUCLEOTIDE SEQUENCE [LARGE SCALE GENOMIC DNA]</scope>
    <source>
        <strain evidence="4 5">DSM 2132</strain>
    </source>
</reference>
<accession>A0A4R2PIH6</accession>
<dbReference type="PANTHER" id="PTHR30420:SF1">
    <property type="entry name" value="ARGININE N-SUCCINYLTRANSFERASE"/>
    <property type="match status" value="1"/>
</dbReference>
<keyword evidence="2 4" id="KW-0808">Transferase</keyword>
<dbReference type="Proteomes" id="UP000295399">
    <property type="component" value="Unassembled WGS sequence"/>
</dbReference>
<evidence type="ECO:0000313" key="4">
    <source>
        <dbReference type="EMBL" id="TCP35273.1"/>
    </source>
</evidence>
<dbReference type="EMBL" id="SLXO01000004">
    <property type="protein sequence ID" value="TCP35273.1"/>
    <property type="molecule type" value="Genomic_DNA"/>
</dbReference>
<dbReference type="AlphaFoldDB" id="A0A4R2PIH6"/>
<dbReference type="FunCoup" id="A0A4R2PIH6">
    <property type="interactions" value="15"/>
</dbReference>
<dbReference type="InterPro" id="IPR016181">
    <property type="entry name" value="Acyl_CoA_acyltransferase"/>
</dbReference>
<evidence type="ECO:0000313" key="5">
    <source>
        <dbReference type="Proteomes" id="UP000295399"/>
    </source>
</evidence>
<dbReference type="Pfam" id="PF04958">
    <property type="entry name" value="AstA"/>
    <property type="match status" value="1"/>
</dbReference>
<dbReference type="GO" id="GO:0006527">
    <property type="term" value="P:L-arginine catabolic process"/>
    <property type="evidence" value="ECO:0007669"/>
    <property type="project" value="InterPro"/>
</dbReference>
<organism evidence="4 5">
    <name type="scientific">Rhodothalassium salexigens DSM 2132</name>
    <dbReference type="NCBI Taxonomy" id="1188247"/>
    <lineage>
        <taxon>Bacteria</taxon>
        <taxon>Pseudomonadati</taxon>
        <taxon>Pseudomonadota</taxon>
        <taxon>Alphaproteobacteria</taxon>
        <taxon>Rhodothalassiales</taxon>
        <taxon>Rhodothalassiaceae</taxon>
        <taxon>Rhodothalassium</taxon>
    </lineage>
</organism>
<dbReference type="SUPFAM" id="SSF55729">
    <property type="entry name" value="Acyl-CoA N-acyltransferases (Nat)"/>
    <property type="match status" value="1"/>
</dbReference>
<proteinExistence type="predicted"/>
<evidence type="ECO:0000256" key="2">
    <source>
        <dbReference type="ARBA" id="ARBA00022679"/>
    </source>
</evidence>
<dbReference type="GO" id="GO:0008791">
    <property type="term" value="F:arginine N-succinyltransferase activity"/>
    <property type="evidence" value="ECO:0007669"/>
    <property type="project" value="InterPro"/>
</dbReference>
<dbReference type="InterPro" id="IPR007041">
    <property type="entry name" value="Arg_succinylTrfase_AstA/AruG"/>
</dbReference>
<keyword evidence="1" id="KW-0056">Arginine metabolism</keyword>
<gene>
    <name evidence="4" type="ORF">EV659_104123</name>
</gene>
<dbReference type="OrthoDB" id="21121at2"/>
<keyword evidence="3" id="KW-0012">Acyltransferase</keyword>
<protein>
    <submittedName>
        <fullName evidence="4">Arginine succinyltransferase</fullName>
    </submittedName>
</protein>
<comment type="caution">
    <text evidence="4">The sequence shown here is derived from an EMBL/GenBank/DDBJ whole genome shotgun (WGS) entry which is preliminary data.</text>
</comment>
<evidence type="ECO:0000256" key="1">
    <source>
        <dbReference type="ARBA" id="ARBA00022503"/>
    </source>
</evidence>
<dbReference type="InParanoid" id="A0A4R2PIH6"/>
<evidence type="ECO:0000256" key="3">
    <source>
        <dbReference type="ARBA" id="ARBA00023315"/>
    </source>
</evidence>
<sequence length="354" mass="38196">MKLLRPVVAADLDALVRLAGQTGGGMTSFPPDAAILSERIARSEASFARDHPYPTDDYFLFVLEDPTGQVNDGGVVGTAGIFAAVGMAEPFYSYRLLHLTQVSREPAKTVHTQLLQLTNDYAGITEVGTLFLAEGARAGGAGAFLSKSRFLMIAAHPERFADKVFAEIRGWVDEHGHSPFWDAVGRHFFGGIDFREADQINSRGNQQFIADLMPKFPIYTALLPAEAQAVIGRPHDHAAPAKRLLEREGFQVAKAVDIFDAGPCLEAPVTSIATIRAVRTASWTEHPAPPPHPLSDKGPEGRIMVANTDLERCRIALLDRPMPDPGDKLALTAAEARALALEAGDVLTIAPFKA</sequence>
<dbReference type="PANTHER" id="PTHR30420">
    <property type="entry name" value="N-SUCCINYLARGININE DIHYDROLASE"/>
    <property type="match status" value="1"/>
</dbReference>
<dbReference type="NCBIfam" id="TIGR03243">
    <property type="entry name" value="arg_catab_AOST"/>
    <property type="match status" value="1"/>
</dbReference>
<name>A0A4R2PIH6_RHOSA</name>
<keyword evidence="5" id="KW-1185">Reference proteome</keyword>
<dbReference type="RefSeq" id="WP_132708176.1">
    <property type="nucleotide sequence ID" value="NZ_JACIGF010000004.1"/>
</dbReference>